<evidence type="ECO:0000313" key="5">
    <source>
        <dbReference type="Proteomes" id="UP000708208"/>
    </source>
</evidence>
<dbReference type="OrthoDB" id="199913at2759"/>
<keyword evidence="5" id="KW-1185">Reference proteome</keyword>
<feature type="signal peptide" evidence="2">
    <location>
        <begin position="1"/>
        <end position="22"/>
    </location>
</feature>
<accession>A0A8J2PXR6</accession>
<dbReference type="PANTHER" id="PTHR11610">
    <property type="entry name" value="LIPASE"/>
    <property type="match status" value="1"/>
</dbReference>
<evidence type="ECO:0000256" key="2">
    <source>
        <dbReference type="SAM" id="SignalP"/>
    </source>
</evidence>
<dbReference type="GO" id="GO:0016042">
    <property type="term" value="P:lipid catabolic process"/>
    <property type="evidence" value="ECO:0007669"/>
    <property type="project" value="TreeGrafter"/>
</dbReference>
<evidence type="ECO:0000313" key="4">
    <source>
        <dbReference type="EMBL" id="CAG7832152.1"/>
    </source>
</evidence>
<name>A0A8J2PXR6_9HEXA</name>
<evidence type="ECO:0000259" key="3">
    <source>
        <dbReference type="Pfam" id="PF00151"/>
    </source>
</evidence>
<dbReference type="InterPro" id="IPR013818">
    <property type="entry name" value="Lipase"/>
</dbReference>
<sequence>MNSQIRWCFVLFFVTSAWNVLAVNLANETIQSIRTPMTEEASNKQNKLFFLSNDFHARTNKSSAIFTLHTLNCQYGEKIIIEKSIINKTCFNASNDLKILIHGYTEKGHSVNSMVPIRLDHAVAIGKGNSISYFRAKRNINVLMVDWSIHAVDGNYINAVRHLNEVANYIAMFLVFMQQTTTFQNMTRVHIVGFSLGAHVAGLVGRRINSLTGHKIGRITGLDPAGPGFHTILANDRIRLNDANFMDFIHGDTDTFGGNFQGHANFYPNGGKKQPGCRSFLGVLIGCGHRRAPQWYSESVMFPKRYVGCRCTDFQSFNDNKCSCVNRNDLAVLGEHCSTKTRGVFFLHVKDADYQYVIGIYPNLISFGFNNRGIISNHTVPSIPLEEVLPTIPSFNFTAIDVPPPKEEE</sequence>
<dbReference type="InterPro" id="IPR000734">
    <property type="entry name" value="TAG_lipase"/>
</dbReference>
<dbReference type="GO" id="GO:0016298">
    <property type="term" value="F:lipase activity"/>
    <property type="evidence" value="ECO:0007669"/>
    <property type="project" value="InterPro"/>
</dbReference>
<protein>
    <recommendedName>
        <fullName evidence="3">Lipase domain-containing protein</fullName>
    </recommendedName>
</protein>
<keyword evidence="2" id="KW-0732">Signal</keyword>
<organism evidence="4 5">
    <name type="scientific">Allacma fusca</name>
    <dbReference type="NCBI Taxonomy" id="39272"/>
    <lineage>
        <taxon>Eukaryota</taxon>
        <taxon>Metazoa</taxon>
        <taxon>Ecdysozoa</taxon>
        <taxon>Arthropoda</taxon>
        <taxon>Hexapoda</taxon>
        <taxon>Collembola</taxon>
        <taxon>Symphypleona</taxon>
        <taxon>Sminthuridae</taxon>
        <taxon>Allacma</taxon>
    </lineage>
</organism>
<dbReference type="Pfam" id="PF00151">
    <property type="entry name" value="Lipase"/>
    <property type="match status" value="1"/>
</dbReference>
<dbReference type="EMBL" id="CAJVCH010563745">
    <property type="protein sequence ID" value="CAG7832152.1"/>
    <property type="molecule type" value="Genomic_DNA"/>
</dbReference>
<evidence type="ECO:0000256" key="1">
    <source>
        <dbReference type="RuleBase" id="RU004262"/>
    </source>
</evidence>
<comment type="caution">
    <text evidence="4">The sequence shown here is derived from an EMBL/GenBank/DDBJ whole genome shotgun (WGS) entry which is preliminary data.</text>
</comment>
<reference evidence="4" key="1">
    <citation type="submission" date="2021-06" db="EMBL/GenBank/DDBJ databases">
        <authorList>
            <person name="Hodson N. C."/>
            <person name="Mongue J. A."/>
            <person name="Jaron S. K."/>
        </authorList>
    </citation>
    <scope>NUCLEOTIDE SEQUENCE</scope>
</reference>
<dbReference type="Proteomes" id="UP000708208">
    <property type="component" value="Unassembled WGS sequence"/>
</dbReference>
<dbReference type="AlphaFoldDB" id="A0A8J2PXR6"/>
<gene>
    <name evidence="4" type="ORF">AFUS01_LOCUS41855</name>
</gene>
<proteinExistence type="inferred from homology"/>
<comment type="similarity">
    <text evidence="1">Belongs to the AB hydrolase superfamily. Lipase family.</text>
</comment>
<feature type="domain" description="Lipase" evidence="3">
    <location>
        <begin position="61"/>
        <end position="349"/>
    </location>
</feature>
<feature type="chain" id="PRO_5035213104" description="Lipase domain-containing protein" evidence="2">
    <location>
        <begin position="23"/>
        <end position="409"/>
    </location>
</feature>
<dbReference type="GO" id="GO:0005615">
    <property type="term" value="C:extracellular space"/>
    <property type="evidence" value="ECO:0007669"/>
    <property type="project" value="TreeGrafter"/>
</dbReference>